<gene>
    <name evidence="1" type="ORF">K3G42_003656</name>
</gene>
<dbReference type="EMBL" id="CM037630">
    <property type="protein sequence ID" value="KAH7987346.1"/>
    <property type="molecule type" value="Genomic_DNA"/>
</dbReference>
<organism evidence="1 2">
    <name type="scientific">Sphaerodactylus townsendi</name>
    <dbReference type="NCBI Taxonomy" id="933632"/>
    <lineage>
        <taxon>Eukaryota</taxon>
        <taxon>Metazoa</taxon>
        <taxon>Chordata</taxon>
        <taxon>Craniata</taxon>
        <taxon>Vertebrata</taxon>
        <taxon>Euteleostomi</taxon>
        <taxon>Lepidosauria</taxon>
        <taxon>Squamata</taxon>
        <taxon>Bifurcata</taxon>
        <taxon>Gekkota</taxon>
        <taxon>Sphaerodactylidae</taxon>
        <taxon>Sphaerodactylus</taxon>
    </lineage>
</organism>
<proteinExistence type="predicted"/>
<comment type="caution">
    <text evidence="1">The sequence shown here is derived from an EMBL/GenBank/DDBJ whole genome shotgun (WGS) entry which is preliminary data.</text>
</comment>
<name>A0ACB8E5I4_9SAUR</name>
<reference evidence="1" key="1">
    <citation type="submission" date="2021-08" db="EMBL/GenBank/DDBJ databases">
        <title>The first chromosome-level gecko genome reveals the dynamic sex chromosomes of Neotropical dwarf geckos (Sphaerodactylidae: Sphaerodactylus).</title>
        <authorList>
            <person name="Pinto B.J."/>
            <person name="Keating S.E."/>
            <person name="Gamble T."/>
        </authorList>
    </citation>
    <scope>NUCLEOTIDE SEQUENCE</scope>
    <source>
        <strain evidence="1">TG3544</strain>
    </source>
</reference>
<protein>
    <submittedName>
        <fullName evidence="1">Uncharacterized protein</fullName>
    </submittedName>
</protein>
<dbReference type="Proteomes" id="UP000827872">
    <property type="component" value="Linkage Group LG17"/>
</dbReference>
<evidence type="ECO:0000313" key="1">
    <source>
        <dbReference type="EMBL" id="KAH7987346.1"/>
    </source>
</evidence>
<evidence type="ECO:0000313" key="2">
    <source>
        <dbReference type="Proteomes" id="UP000827872"/>
    </source>
</evidence>
<keyword evidence="2" id="KW-1185">Reference proteome</keyword>
<accession>A0ACB8E5I4</accession>
<sequence>MSSKARASKLKLIEKRPEKAGIAGMRQQQQLNSSANKRHFMLLIAYELVEARPHVNHMMSFFTSARQSKSGIGFYKDHSEETECQQPRPFSSLLFAAPVSRGPAPCGKRGAGAPPGWGCADYYYLSGCQLILVASLNTLPFIPLSSRTQDASPLNHGGEGTSQDLSTPDPPEEQGGMSAPASSEAISSAEGTSKDQLGQGDETILVGQREEEASQPSQEDSSNPALPATSQNPPPEGESRLGNRGSAAGSEEEAAAPSGHGPSSCLEDQTSSEGPMGSGEADQSGTQPGEGAAVAAEGGESSPPPVCEHSPAPGLLDCSEDPGETLNTGSLPDHLAEACGDLGASAEEPQHFGSQVDDGCTAAACEETAAPVAAAAAALEPSSSPGLSACSEDANKIAEEAKGDDPERGVKETPVAAECQDRVSAPLGGSSDGRAQESPLEGSAEAAAKGSPGNQVAAPAAPCEDSSPAPPAGDTPTPEVQPPSAGAPHSKASGSDDSATEDRASNSASKKPPGEDPRPGSGDQQPESDVEEPELRGRWADSSGGLGAEESA</sequence>